<gene>
    <name evidence="1" type="ORF">SAMN05444370_1871</name>
</gene>
<dbReference type="AlphaFoldDB" id="A0A1H4GJH6"/>
<accession>A0A1H4GJH6</accession>
<protein>
    <submittedName>
        <fullName evidence="1">Copper transport protein</fullName>
    </submittedName>
</protein>
<dbReference type="Proteomes" id="UP000198703">
    <property type="component" value="Unassembled WGS sequence"/>
</dbReference>
<organism evidence="1 2">
    <name type="scientific">Rubrimonas cliftonensis</name>
    <dbReference type="NCBI Taxonomy" id="89524"/>
    <lineage>
        <taxon>Bacteria</taxon>
        <taxon>Pseudomonadati</taxon>
        <taxon>Pseudomonadota</taxon>
        <taxon>Alphaproteobacteria</taxon>
        <taxon>Rhodobacterales</taxon>
        <taxon>Paracoccaceae</taxon>
        <taxon>Rubrimonas</taxon>
    </lineage>
</organism>
<proteinExistence type="predicted"/>
<name>A0A1H4GJH6_9RHOB</name>
<dbReference type="EMBL" id="FNQM01000087">
    <property type="protein sequence ID" value="SEB09756.1"/>
    <property type="molecule type" value="Genomic_DNA"/>
</dbReference>
<dbReference type="STRING" id="89524.SAMN05444370_1871"/>
<sequence>MVALAGLNRWRLTPAITAGAAPAARAFRRYAAAEIALRHGVLALAASFRLTPPPRALAEAAAPPLALHLHGPAAMADLTLHPARDGANMAE</sequence>
<reference evidence="1 2" key="1">
    <citation type="submission" date="2016-10" db="EMBL/GenBank/DDBJ databases">
        <authorList>
            <person name="de Groot N.N."/>
        </authorList>
    </citation>
    <scope>NUCLEOTIDE SEQUENCE [LARGE SCALE GENOMIC DNA]</scope>
    <source>
        <strain evidence="1 2">DSM 15345</strain>
    </source>
</reference>
<evidence type="ECO:0000313" key="1">
    <source>
        <dbReference type="EMBL" id="SEB09756.1"/>
    </source>
</evidence>
<evidence type="ECO:0000313" key="2">
    <source>
        <dbReference type="Proteomes" id="UP000198703"/>
    </source>
</evidence>
<keyword evidence="2" id="KW-1185">Reference proteome</keyword>